<feature type="domain" description="MYND-type" evidence="5">
    <location>
        <begin position="40"/>
        <end position="81"/>
    </location>
</feature>
<dbReference type="Gene3D" id="6.10.140.2220">
    <property type="match status" value="1"/>
</dbReference>
<dbReference type="GO" id="GO:0008270">
    <property type="term" value="F:zinc ion binding"/>
    <property type="evidence" value="ECO:0007669"/>
    <property type="project" value="UniProtKB-KW"/>
</dbReference>
<evidence type="ECO:0000259" key="5">
    <source>
        <dbReference type="PROSITE" id="PS50865"/>
    </source>
</evidence>
<gene>
    <name evidence="6" type="ORF">GALMADRAFT_66014</name>
</gene>
<dbReference type="SUPFAM" id="SSF144232">
    <property type="entry name" value="HIT/MYND zinc finger-like"/>
    <property type="match status" value="1"/>
</dbReference>
<proteinExistence type="predicted"/>
<evidence type="ECO:0000256" key="4">
    <source>
        <dbReference type="PROSITE-ProRule" id="PRU00134"/>
    </source>
</evidence>
<name>A0A067T3B1_GALM3</name>
<dbReference type="AlphaFoldDB" id="A0A067T3B1"/>
<dbReference type="Proteomes" id="UP000027222">
    <property type="component" value="Unassembled WGS sequence"/>
</dbReference>
<keyword evidence="7" id="KW-1185">Reference proteome</keyword>
<keyword evidence="1" id="KW-0479">Metal-binding</keyword>
<protein>
    <recommendedName>
        <fullName evidence="5">MYND-type domain-containing protein</fullName>
    </recommendedName>
</protein>
<keyword evidence="2 4" id="KW-0863">Zinc-finger</keyword>
<dbReference type="InterPro" id="IPR002893">
    <property type="entry name" value="Znf_MYND"/>
</dbReference>
<dbReference type="STRING" id="685588.A0A067T3B1"/>
<sequence>MNTNFDTSCTAWQSPSQFRISFLSLSDAIKSLDQPPPPACDVCHKTEDTDTKIKRCSRCHDRFYCGKTCQQSDWKAHKPNCVTREIWYDKYRKCKDGTVHYGKLQLITWGGERDGHTLGWGASFENDSEALQKILEEGFKGDLQRFHAWRPQAFRWTCCGTSASMDYGCDHHGAGPMPCTCDFCRMGKSIPDKFYYERLPSKVGLHLPRGPDPRSYSAAFAAQAAAGRKKWNMDG</sequence>
<evidence type="ECO:0000313" key="7">
    <source>
        <dbReference type="Proteomes" id="UP000027222"/>
    </source>
</evidence>
<evidence type="ECO:0000256" key="1">
    <source>
        <dbReference type="ARBA" id="ARBA00022723"/>
    </source>
</evidence>
<accession>A0A067T3B1</accession>
<evidence type="ECO:0000256" key="3">
    <source>
        <dbReference type="ARBA" id="ARBA00022833"/>
    </source>
</evidence>
<keyword evidence="3" id="KW-0862">Zinc</keyword>
<dbReference type="EMBL" id="KL142376">
    <property type="protein sequence ID" value="KDR77626.1"/>
    <property type="molecule type" value="Genomic_DNA"/>
</dbReference>
<dbReference type="Pfam" id="PF01753">
    <property type="entry name" value="zf-MYND"/>
    <property type="match status" value="1"/>
</dbReference>
<dbReference type="HOGENOM" id="CLU_106805_0_0_1"/>
<evidence type="ECO:0000256" key="2">
    <source>
        <dbReference type="ARBA" id="ARBA00022771"/>
    </source>
</evidence>
<dbReference type="PROSITE" id="PS01360">
    <property type="entry name" value="ZF_MYND_1"/>
    <property type="match status" value="1"/>
</dbReference>
<dbReference type="OrthoDB" id="432970at2759"/>
<evidence type="ECO:0000313" key="6">
    <source>
        <dbReference type="EMBL" id="KDR77626.1"/>
    </source>
</evidence>
<dbReference type="PROSITE" id="PS50865">
    <property type="entry name" value="ZF_MYND_2"/>
    <property type="match status" value="1"/>
</dbReference>
<organism evidence="6 7">
    <name type="scientific">Galerina marginata (strain CBS 339.88)</name>
    <dbReference type="NCBI Taxonomy" id="685588"/>
    <lineage>
        <taxon>Eukaryota</taxon>
        <taxon>Fungi</taxon>
        <taxon>Dikarya</taxon>
        <taxon>Basidiomycota</taxon>
        <taxon>Agaricomycotina</taxon>
        <taxon>Agaricomycetes</taxon>
        <taxon>Agaricomycetidae</taxon>
        <taxon>Agaricales</taxon>
        <taxon>Agaricineae</taxon>
        <taxon>Strophariaceae</taxon>
        <taxon>Galerina</taxon>
    </lineage>
</organism>
<reference evidence="7" key="1">
    <citation type="journal article" date="2014" name="Proc. Natl. Acad. Sci. U.S.A.">
        <title>Extensive sampling of basidiomycete genomes demonstrates inadequacy of the white-rot/brown-rot paradigm for wood decay fungi.</title>
        <authorList>
            <person name="Riley R."/>
            <person name="Salamov A.A."/>
            <person name="Brown D.W."/>
            <person name="Nagy L.G."/>
            <person name="Floudas D."/>
            <person name="Held B.W."/>
            <person name="Levasseur A."/>
            <person name="Lombard V."/>
            <person name="Morin E."/>
            <person name="Otillar R."/>
            <person name="Lindquist E.A."/>
            <person name="Sun H."/>
            <person name="LaButti K.M."/>
            <person name="Schmutz J."/>
            <person name="Jabbour D."/>
            <person name="Luo H."/>
            <person name="Baker S.E."/>
            <person name="Pisabarro A.G."/>
            <person name="Walton J.D."/>
            <person name="Blanchette R.A."/>
            <person name="Henrissat B."/>
            <person name="Martin F."/>
            <person name="Cullen D."/>
            <person name="Hibbett D.S."/>
            <person name="Grigoriev I.V."/>
        </authorList>
    </citation>
    <scope>NUCLEOTIDE SEQUENCE [LARGE SCALE GENOMIC DNA]</scope>
    <source>
        <strain evidence="7">CBS 339.88</strain>
    </source>
</reference>